<dbReference type="PANTHER" id="PTHR42999">
    <property type="entry name" value="ANTIBIOTIC RESISTANCE PROTEIN MCBG"/>
    <property type="match status" value="1"/>
</dbReference>
<organism evidence="1 2">
    <name type="scientific">Enterovibrio gelatinilyticus</name>
    <dbReference type="NCBI Taxonomy" id="2899819"/>
    <lineage>
        <taxon>Bacteria</taxon>
        <taxon>Pseudomonadati</taxon>
        <taxon>Pseudomonadota</taxon>
        <taxon>Gammaproteobacteria</taxon>
        <taxon>Vibrionales</taxon>
        <taxon>Vibrionaceae</taxon>
        <taxon>Enterovibrio</taxon>
    </lineage>
</organism>
<dbReference type="EMBL" id="JAJUBC010000013">
    <property type="protein sequence ID" value="MDD1794048.1"/>
    <property type="molecule type" value="Genomic_DNA"/>
</dbReference>
<comment type="caution">
    <text evidence="1">The sequence shown here is derived from an EMBL/GenBank/DDBJ whole genome shotgun (WGS) entry which is preliminary data.</text>
</comment>
<dbReference type="Pfam" id="PF13599">
    <property type="entry name" value="Pentapeptide_4"/>
    <property type="match status" value="2"/>
</dbReference>
<evidence type="ECO:0000313" key="2">
    <source>
        <dbReference type="Proteomes" id="UP001149400"/>
    </source>
</evidence>
<dbReference type="InterPro" id="IPR052949">
    <property type="entry name" value="PA_immunity-related"/>
</dbReference>
<dbReference type="SUPFAM" id="SSF141571">
    <property type="entry name" value="Pentapeptide repeat-like"/>
    <property type="match status" value="1"/>
</dbReference>
<gene>
    <name evidence="1" type="ORF">LRP50_12975</name>
</gene>
<dbReference type="Proteomes" id="UP001149400">
    <property type="component" value="Unassembled WGS sequence"/>
</dbReference>
<accession>A0ABT5R1A3</accession>
<protein>
    <submittedName>
        <fullName evidence="1">Pentapeptide repeat-containing protein</fullName>
    </submittedName>
</protein>
<evidence type="ECO:0000313" key="1">
    <source>
        <dbReference type="EMBL" id="MDD1794048.1"/>
    </source>
</evidence>
<dbReference type="InterPro" id="IPR001646">
    <property type="entry name" value="5peptide_repeat"/>
</dbReference>
<dbReference type="RefSeq" id="WP_274164888.1">
    <property type="nucleotide sequence ID" value="NZ_JAJUBC010000013.1"/>
</dbReference>
<name>A0ABT5R1A3_9GAMM</name>
<dbReference type="PANTHER" id="PTHR42999:SF1">
    <property type="entry name" value="PENTAPEPTIDE REPEAT-CONTAINING PROTEIN"/>
    <property type="match status" value="1"/>
</dbReference>
<dbReference type="Gene3D" id="2.160.20.80">
    <property type="entry name" value="E3 ubiquitin-protein ligase SopA"/>
    <property type="match status" value="1"/>
</dbReference>
<keyword evidence="2" id="KW-1185">Reference proteome</keyword>
<sequence>MNKPQSHSEYYDQTFDRIDLTGENLESIEFEECEFRDCQFSESKFRQCKFINCTFIRCNLSLMKVPFARFSEVSFIECKLVGIDWSLADWPNYRADADMSFRQCIMNDNSFFGLTLKGLILKECKLHDADFREGDFSDASMTYCDFTHSVFMRTNLQNADFTESTNLFLSVLDNNLTAAKFSRYEALGLLEALGIELVD</sequence>
<proteinExistence type="predicted"/>
<reference evidence="1" key="1">
    <citation type="submission" date="2021-12" db="EMBL/GenBank/DDBJ databases">
        <title>Enterovibrio ZSDZ35 sp. nov. and Enterovibrio ZSDZ42 sp. nov., isolated from coastal seawater in Qingdao.</title>
        <authorList>
            <person name="Zhang P."/>
        </authorList>
    </citation>
    <scope>NUCLEOTIDE SEQUENCE</scope>
    <source>
        <strain evidence="1">ZSDZ42</strain>
    </source>
</reference>